<accession>A0A0E9X0L4</accession>
<organism evidence="1">
    <name type="scientific">Anguilla anguilla</name>
    <name type="common">European freshwater eel</name>
    <name type="synonym">Muraena anguilla</name>
    <dbReference type="NCBI Taxonomy" id="7936"/>
    <lineage>
        <taxon>Eukaryota</taxon>
        <taxon>Metazoa</taxon>
        <taxon>Chordata</taxon>
        <taxon>Craniata</taxon>
        <taxon>Vertebrata</taxon>
        <taxon>Euteleostomi</taxon>
        <taxon>Actinopterygii</taxon>
        <taxon>Neopterygii</taxon>
        <taxon>Teleostei</taxon>
        <taxon>Anguilliformes</taxon>
        <taxon>Anguillidae</taxon>
        <taxon>Anguilla</taxon>
    </lineage>
</organism>
<evidence type="ECO:0000313" key="1">
    <source>
        <dbReference type="EMBL" id="JAH96001.1"/>
    </source>
</evidence>
<proteinExistence type="predicted"/>
<reference evidence="1" key="2">
    <citation type="journal article" date="2015" name="Fish Shellfish Immunol.">
        <title>Early steps in the European eel (Anguilla anguilla)-Vibrio vulnificus interaction in the gills: Role of the RtxA13 toxin.</title>
        <authorList>
            <person name="Callol A."/>
            <person name="Pajuelo D."/>
            <person name="Ebbesson L."/>
            <person name="Teles M."/>
            <person name="MacKenzie S."/>
            <person name="Amaro C."/>
        </authorList>
    </citation>
    <scope>NUCLEOTIDE SEQUENCE</scope>
</reference>
<sequence length="46" mass="5404">MWHFGQRCICHQLKSTQMLVNQQTENFSEGKINKNRHLSPSLTCTQ</sequence>
<name>A0A0E9X0L4_ANGAN</name>
<reference evidence="1" key="1">
    <citation type="submission" date="2014-11" db="EMBL/GenBank/DDBJ databases">
        <authorList>
            <person name="Amaro Gonzalez C."/>
        </authorList>
    </citation>
    <scope>NUCLEOTIDE SEQUENCE</scope>
</reference>
<protein>
    <submittedName>
        <fullName evidence="1">Uncharacterized protein</fullName>
    </submittedName>
</protein>
<dbReference type="AlphaFoldDB" id="A0A0E9X0L4"/>
<dbReference type="EMBL" id="GBXM01012576">
    <property type="protein sequence ID" value="JAH96001.1"/>
    <property type="molecule type" value="Transcribed_RNA"/>
</dbReference>